<dbReference type="CDD" id="cd01335">
    <property type="entry name" value="Radical_SAM"/>
    <property type="match status" value="1"/>
</dbReference>
<dbReference type="InterPro" id="IPR013785">
    <property type="entry name" value="Aldolase_TIM"/>
</dbReference>
<evidence type="ECO:0000313" key="9">
    <source>
        <dbReference type="EMBL" id="RWX52736.1"/>
    </source>
</evidence>
<evidence type="ECO:0000256" key="3">
    <source>
        <dbReference type="ARBA" id="ARBA00022691"/>
    </source>
</evidence>
<comment type="caution">
    <text evidence="9">The sequence shown here is derived from an EMBL/GenBank/DDBJ whole genome shotgun (WGS) entry which is preliminary data.</text>
</comment>
<dbReference type="InterPro" id="IPR050377">
    <property type="entry name" value="Radical_SAM_PqqE_MftC-like"/>
</dbReference>
<dbReference type="Gene3D" id="3.20.20.70">
    <property type="entry name" value="Aldolase class I"/>
    <property type="match status" value="1"/>
</dbReference>
<feature type="domain" description="Radical SAM core" evidence="7">
    <location>
        <begin position="48"/>
        <end position="185"/>
    </location>
</feature>
<dbReference type="AlphaFoldDB" id="A0A3S3UHR7"/>
<dbReference type="SFLD" id="SFLDS00029">
    <property type="entry name" value="Radical_SAM"/>
    <property type="match status" value="1"/>
</dbReference>
<dbReference type="GO" id="GO:0046872">
    <property type="term" value="F:metal ion binding"/>
    <property type="evidence" value="ECO:0007669"/>
    <property type="project" value="UniProtKB-KW"/>
</dbReference>
<dbReference type="InterPro" id="IPR023885">
    <property type="entry name" value="4Fe4S-binding_SPASM_dom"/>
</dbReference>
<keyword evidence="3" id="KW-0949">S-adenosyl-L-methionine</keyword>
<dbReference type="PANTHER" id="PTHR11228:SF7">
    <property type="entry name" value="PQQA PEPTIDE CYCLASE"/>
    <property type="match status" value="1"/>
</dbReference>
<evidence type="ECO:0000256" key="1">
    <source>
        <dbReference type="ARBA" id="ARBA00001966"/>
    </source>
</evidence>
<dbReference type="RefSeq" id="WP_128786656.1">
    <property type="nucleotide sequence ID" value="NZ_RJLM01000041.1"/>
</dbReference>
<dbReference type="InterPro" id="IPR007197">
    <property type="entry name" value="rSAM"/>
</dbReference>
<dbReference type="InterPro" id="IPR034391">
    <property type="entry name" value="AdoMet-like_SPASM_containing"/>
</dbReference>
<dbReference type="Pfam" id="PF04055">
    <property type="entry name" value="Radical_SAM"/>
    <property type="match status" value="1"/>
</dbReference>
<dbReference type="SUPFAM" id="SSF102114">
    <property type="entry name" value="Radical SAM enzymes"/>
    <property type="match status" value="1"/>
</dbReference>
<dbReference type="CDD" id="cd21109">
    <property type="entry name" value="SPASM"/>
    <property type="match status" value="1"/>
</dbReference>
<evidence type="ECO:0000313" key="10">
    <source>
        <dbReference type="Proteomes" id="UP000287563"/>
    </source>
</evidence>
<evidence type="ECO:0000256" key="6">
    <source>
        <dbReference type="ARBA" id="ARBA00023014"/>
    </source>
</evidence>
<dbReference type="EMBL" id="RJLM01000041">
    <property type="protein sequence ID" value="RWX52736.1"/>
    <property type="molecule type" value="Genomic_DNA"/>
</dbReference>
<name>A0A3S3UHR7_9GAMM</name>
<dbReference type="SFLD" id="SFLDG01067">
    <property type="entry name" value="SPASM/twitch_domain_containing"/>
    <property type="match status" value="1"/>
</dbReference>
<dbReference type="OrthoDB" id="9810775at2"/>
<reference evidence="9 10" key="1">
    <citation type="submission" date="2018-11" db="EMBL/GenBank/DDBJ databases">
        <title>Photobacterium sp. BEI247 sp. nov., a marine bacterium isolated from Yongle Blue Hole in the South China Sea.</title>
        <authorList>
            <person name="Wang X."/>
        </authorList>
    </citation>
    <scope>NUCLEOTIDE SEQUENCE [LARGE SCALE GENOMIC DNA]</scope>
    <source>
        <strain evidence="10">BEI247</strain>
    </source>
</reference>
<keyword evidence="10" id="KW-1185">Reference proteome</keyword>
<dbReference type="Pfam" id="PF13186">
    <property type="entry name" value="SPASM"/>
    <property type="match status" value="1"/>
</dbReference>
<dbReference type="PANTHER" id="PTHR11228">
    <property type="entry name" value="RADICAL SAM DOMAIN PROTEIN"/>
    <property type="match status" value="1"/>
</dbReference>
<feature type="domain" description="4Fe4S-binding SPASM" evidence="8">
    <location>
        <begin position="295"/>
        <end position="360"/>
    </location>
</feature>
<keyword evidence="4" id="KW-0479">Metal-binding</keyword>
<keyword evidence="5" id="KW-0408">Iron</keyword>
<evidence type="ECO:0000256" key="5">
    <source>
        <dbReference type="ARBA" id="ARBA00023004"/>
    </source>
</evidence>
<gene>
    <name evidence="9" type="ORF">EDI28_25725</name>
</gene>
<evidence type="ECO:0000259" key="7">
    <source>
        <dbReference type="Pfam" id="PF04055"/>
    </source>
</evidence>
<keyword evidence="6" id="KW-0411">Iron-sulfur</keyword>
<organism evidence="9 10">
    <name type="scientific">Photobacterium chitinilyticum</name>
    <dbReference type="NCBI Taxonomy" id="2485123"/>
    <lineage>
        <taxon>Bacteria</taxon>
        <taxon>Pseudomonadati</taxon>
        <taxon>Pseudomonadota</taxon>
        <taxon>Gammaproteobacteria</taxon>
        <taxon>Vibrionales</taxon>
        <taxon>Vibrionaceae</taxon>
        <taxon>Photobacterium</taxon>
    </lineage>
</organism>
<protein>
    <submittedName>
        <fullName evidence="9">Radical SAM protein</fullName>
    </submittedName>
</protein>
<evidence type="ECO:0000256" key="2">
    <source>
        <dbReference type="ARBA" id="ARBA00022485"/>
    </source>
</evidence>
<evidence type="ECO:0000259" key="8">
    <source>
        <dbReference type="Pfam" id="PF13186"/>
    </source>
</evidence>
<dbReference type="InterPro" id="IPR058240">
    <property type="entry name" value="rSAM_sf"/>
</dbReference>
<dbReference type="GO" id="GO:0051536">
    <property type="term" value="F:iron-sulfur cluster binding"/>
    <property type="evidence" value="ECO:0007669"/>
    <property type="project" value="UniProtKB-KW"/>
</dbReference>
<evidence type="ECO:0000256" key="4">
    <source>
        <dbReference type="ARBA" id="ARBA00022723"/>
    </source>
</evidence>
<comment type="cofactor">
    <cofactor evidence="1">
        <name>[4Fe-4S] cluster</name>
        <dbReference type="ChEBI" id="CHEBI:49883"/>
    </cofactor>
</comment>
<proteinExistence type="predicted"/>
<dbReference type="GO" id="GO:0003824">
    <property type="term" value="F:catalytic activity"/>
    <property type="evidence" value="ECO:0007669"/>
    <property type="project" value="InterPro"/>
</dbReference>
<keyword evidence="2" id="KW-0004">4Fe-4S</keyword>
<sequence>MKATKSSEFLRNSYIQLNDLYRRVKCKQPSLFYVDKKFNAPIPRTYWIEVSARCNLKCPFCPTANGSYYNKVNVMELETYKLIFEKIKDHARFIYFHKHGEPTLNKDLFKIVKHTSSYSNIYTLFSTNLNTRRYNLRKADELVDSGISEIIASIDGASENSYSRYRRGGSFSTALANLNEIANAKARLSSVTPKLNWQFLINSYNEHEIEDAKMVAKEIGSEIYFLLMDVWGNEDWMSSYHKDPLKFAALTEQSQIQSNCSKDITSISNVKTKLPNHAVAHVDDVAIHNHFPWWCAQLFHTMAINTDGSVSPCTEIADSRTNLGNILTEDINSLWNSESFKKSRRYVFNKEVSGSICESCVRGEGAISYSMK</sequence>
<accession>A0A3S3UHR7</accession>
<dbReference type="Proteomes" id="UP000287563">
    <property type="component" value="Unassembled WGS sequence"/>
</dbReference>
<dbReference type="SFLD" id="SFLDG01387">
    <property type="entry name" value="BtrN-like_SPASM_domain_contain"/>
    <property type="match status" value="1"/>
</dbReference>